<proteinExistence type="predicted"/>
<evidence type="ECO:0000313" key="2">
    <source>
        <dbReference type="EMBL" id="KAF4716029.1"/>
    </source>
</evidence>
<feature type="compositionally biased region" description="Low complexity" evidence="1">
    <location>
        <begin position="61"/>
        <end position="80"/>
    </location>
</feature>
<organism evidence="2 3">
    <name type="scientific">Perkinsus olseni</name>
    <name type="common">Perkinsus atlanticus</name>
    <dbReference type="NCBI Taxonomy" id="32597"/>
    <lineage>
        <taxon>Eukaryota</taxon>
        <taxon>Sar</taxon>
        <taxon>Alveolata</taxon>
        <taxon>Perkinsozoa</taxon>
        <taxon>Perkinsea</taxon>
        <taxon>Perkinsida</taxon>
        <taxon>Perkinsidae</taxon>
        <taxon>Perkinsus</taxon>
    </lineage>
</organism>
<name>A0A7J6R571_PEROL</name>
<feature type="non-terminal residue" evidence="2">
    <location>
        <position position="1"/>
    </location>
</feature>
<protein>
    <submittedName>
        <fullName evidence="2">Uncharacterized protein</fullName>
    </submittedName>
</protein>
<evidence type="ECO:0000313" key="3">
    <source>
        <dbReference type="Proteomes" id="UP000553632"/>
    </source>
</evidence>
<dbReference type="AlphaFoldDB" id="A0A7J6R571"/>
<evidence type="ECO:0000256" key="1">
    <source>
        <dbReference type="SAM" id="MobiDB-lite"/>
    </source>
</evidence>
<reference evidence="2 3" key="1">
    <citation type="submission" date="2020-04" db="EMBL/GenBank/DDBJ databases">
        <title>Perkinsus olseni comparative genomics.</title>
        <authorList>
            <person name="Bogema D.R."/>
        </authorList>
    </citation>
    <scope>NUCLEOTIDE SEQUENCE [LARGE SCALE GENOMIC DNA]</scope>
    <source>
        <strain evidence="2 3">ATCC PRA-207</strain>
    </source>
</reference>
<gene>
    <name evidence="2" type="ORF">FOZ63_007919</name>
</gene>
<feature type="region of interest" description="Disordered" evidence="1">
    <location>
        <begin position="61"/>
        <end position="84"/>
    </location>
</feature>
<keyword evidence="3" id="KW-1185">Reference proteome</keyword>
<dbReference type="EMBL" id="JABANO010027934">
    <property type="protein sequence ID" value="KAF4716029.1"/>
    <property type="molecule type" value="Genomic_DNA"/>
</dbReference>
<dbReference type="Proteomes" id="UP000553632">
    <property type="component" value="Unassembled WGS sequence"/>
</dbReference>
<sequence length="165" mass="17938">MGACLVFSCKIYTDLRANLYTQLIGGGGPDPAAASAFYLGGDGQQSAGQQQQQQLLGMPLLQQQQSNGGQPQQQQPSRQQTKGSLSIEERVCVMVPDGSMPGALGQGGRGLSTRYTTPQALYFKARHDFYKQLWLEVNKFVEKPDGIQKTSMSTPQEIRSLAPNN</sequence>
<accession>A0A7J6R571</accession>
<comment type="caution">
    <text evidence="2">The sequence shown here is derived from an EMBL/GenBank/DDBJ whole genome shotgun (WGS) entry which is preliminary data.</text>
</comment>